<organism evidence="2">
    <name type="scientific">Candidatus Kentrum sp. LPFa</name>
    <dbReference type="NCBI Taxonomy" id="2126335"/>
    <lineage>
        <taxon>Bacteria</taxon>
        <taxon>Pseudomonadati</taxon>
        <taxon>Pseudomonadota</taxon>
        <taxon>Gammaproteobacteria</taxon>
        <taxon>Candidatus Kentrum</taxon>
    </lineage>
</organism>
<dbReference type="InterPro" id="IPR052024">
    <property type="entry name" value="Methanogen_methyltrans"/>
</dbReference>
<dbReference type="PANTHER" id="PTHR47099:SF1">
    <property type="entry name" value="METHYLCOBAMIDE:COM METHYLTRANSFERASE MTBA"/>
    <property type="match status" value="1"/>
</dbReference>
<dbReference type="EMBL" id="CAADFK010000063">
    <property type="protein sequence ID" value="VFK14532.1"/>
    <property type="molecule type" value="Genomic_DNA"/>
</dbReference>
<dbReference type="AlphaFoldDB" id="A0A450WBW1"/>
<name>A0A450WBW1_9GAMM</name>
<dbReference type="CDD" id="cd03465">
    <property type="entry name" value="URO-D_like"/>
    <property type="match status" value="1"/>
</dbReference>
<dbReference type="InterPro" id="IPR038071">
    <property type="entry name" value="UROD/MetE-like_sf"/>
</dbReference>
<dbReference type="PANTHER" id="PTHR47099">
    <property type="entry name" value="METHYLCOBAMIDE:COM METHYLTRANSFERASE MTBA"/>
    <property type="match status" value="1"/>
</dbReference>
<proteinExistence type="predicted"/>
<dbReference type="Gene3D" id="3.20.20.210">
    <property type="match status" value="1"/>
</dbReference>
<accession>A0A450WBW1</accession>
<gene>
    <name evidence="2" type="ORF">BECKLPF1236B_GA0070989_10639</name>
</gene>
<dbReference type="GO" id="GO:0006779">
    <property type="term" value="P:porphyrin-containing compound biosynthetic process"/>
    <property type="evidence" value="ECO:0007669"/>
    <property type="project" value="InterPro"/>
</dbReference>
<feature type="domain" description="Uroporphyrinogen decarboxylase (URO-D)" evidence="1">
    <location>
        <begin position="7"/>
        <end position="337"/>
    </location>
</feature>
<dbReference type="SUPFAM" id="SSF51726">
    <property type="entry name" value="UROD/MetE-like"/>
    <property type="match status" value="1"/>
</dbReference>
<evidence type="ECO:0000313" key="2">
    <source>
        <dbReference type="EMBL" id="VFK14532.1"/>
    </source>
</evidence>
<protein>
    <submittedName>
        <fullName evidence="2">Uroporphyrinogen decarboxylase</fullName>
    </submittedName>
</protein>
<sequence>MTEKMTSLQRVLTTLGFQEPDRTPLFLLLTMQGAKELGLTIEEYFSRADHVVEGQLLMLEKYQHDCLYPFFYAGIEPEAWGADIIYSLDGPPNCGPPIISAENIPAIAPPKAAEAPCLQKVYETISRLKAEVVDKAPIIGVVMSPFSVPVMQMGFERYLDLLYEKPDLFEILMAKNEAFCVDYANTQISAGATAICYFDPLASPTIIPPGLYEKTGNQVAKRTISQIKGPTATHLASGRTAAVIDLIAGTGTAVLGFSVDEDPALIKRKSNGRLSLLGNLNGIAMRNWTPEIAEQVVKETIAAGAAGGGFILSDTHGEIPYQVSEEILLAISRAVARWGTYPLDWITRDVE</sequence>
<evidence type="ECO:0000259" key="1">
    <source>
        <dbReference type="Pfam" id="PF01208"/>
    </source>
</evidence>
<dbReference type="GO" id="GO:0004853">
    <property type="term" value="F:uroporphyrinogen decarboxylase activity"/>
    <property type="evidence" value="ECO:0007669"/>
    <property type="project" value="InterPro"/>
</dbReference>
<dbReference type="InterPro" id="IPR000257">
    <property type="entry name" value="Uroporphyrinogen_deCOase"/>
</dbReference>
<reference evidence="2" key="1">
    <citation type="submission" date="2019-02" db="EMBL/GenBank/DDBJ databases">
        <authorList>
            <person name="Gruber-Vodicka R. H."/>
            <person name="Seah K. B. B."/>
        </authorList>
    </citation>
    <scope>NUCLEOTIDE SEQUENCE</scope>
    <source>
        <strain evidence="2">BECK_S313</strain>
    </source>
</reference>
<dbReference type="Pfam" id="PF01208">
    <property type="entry name" value="URO-D"/>
    <property type="match status" value="1"/>
</dbReference>